<proteinExistence type="predicted"/>
<dbReference type="AlphaFoldDB" id="F2NCL5"/>
<dbReference type="RefSeq" id="WP_013706261.1">
    <property type="nucleotide sequence ID" value="NC_015388.1"/>
</dbReference>
<accession>F2NCL5</accession>
<evidence type="ECO:0000313" key="3">
    <source>
        <dbReference type="Proteomes" id="UP000000483"/>
    </source>
</evidence>
<feature type="transmembrane region" description="Helical" evidence="1">
    <location>
        <begin position="57"/>
        <end position="77"/>
    </location>
</feature>
<protein>
    <submittedName>
        <fullName evidence="2">Uncharacterized protein</fullName>
    </submittedName>
</protein>
<name>F2NCL5_DESAR</name>
<dbReference type="KEGG" id="dao:Desac_1292"/>
<dbReference type="STRING" id="880072.Desac_1292"/>
<organism evidence="2 3">
    <name type="scientific">Desulfobacca acetoxidans (strain ATCC 700848 / DSM 11109 / ASRB2)</name>
    <dbReference type="NCBI Taxonomy" id="880072"/>
    <lineage>
        <taxon>Bacteria</taxon>
        <taxon>Pseudomonadati</taxon>
        <taxon>Thermodesulfobacteriota</taxon>
        <taxon>Desulfobaccia</taxon>
        <taxon>Desulfobaccales</taxon>
        <taxon>Desulfobaccaceae</taxon>
        <taxon>Desulfobacca</taxon>
    </lineage>
</organism>
<feature type="transmembrane region" description="Helical" evidence="1">
    <location>
        <begin position="23"/>
        <end position="45"/>
    </location>
</feature>
<keyword evidence="1" id="KW-0472">Membrane</keyword>
<reference evidence="2 3" key="1">
    <citation type="journal article" date="2011" name="Stand. Genomic Sci.">
        <title>Complete genome sequence of the acetate-degrading sulfate reducer Desulfobacca acetoxidans type strain (ASRB2).</title>
        <authorList>
            <person name="Goker M."/>
            <person name="Teshima H."/>
            <person name="Lapidus A."/>
            <person name="Nolan M."/>
            <person name="Lucas S."/>
            <person name="Hammon N."/>
            <person name="Deshpande S."/>
            <person name="Cheng J.F."/>
            <person name="Tapia R."/>
            <person name="Han C."/>
            <person name="Goodwin L."/>
            <person name="Pitluck S."/>
            <person name="Huntemann M."/>
            <person name="Liolios K."/>
            <person name="Ivanova N."/>
            <person name="Pagani I."/>
            <person name="Mavromatis K."/>
            <person name="Ovchinikova G."/>
            <person name="Pati A."/>
            <person name="Chen A."/>
            <person name="Palaniappan K."/>
            <person name="Land M."/>
            <person name="Hauser L."/>
            <person name="Brambilla E.M."/>
            <person name="Rohde M."/>
            <person name="Spring S."/>
            <person name="Detter J.C."/>
            <person name="Woyke T."/>
            <person name="Bristow J."/>
            <person name="Eisen J.A."/>
            <person name="Markowitz V."/>
            <person name="Hugenholtz P."/>
            <person name="Kyrpides N.C."/>
            <person name="Klenk H.P."/>
        </authorList>
    </citation>
    <scope>NUCLEOTIDE SEQUENCE [LARGE SCALE GENOMIC DNA]</scope>
    <source>
        <strain evidence="3">ATCC 700848 / DSM 11109 / ASRB2</strain>
    </source>
</reference>
<keyword evidence="1" id="KW-0812">Transmembrane</keyword>
<keyword evidence="3" id="KW-1185">Reference proteome</keyword>
<keyword evidence="1" id="KW-1133">Transmembrane helix</keyword>
<dbReference type="Proteomes" id="UP000000483">
    <property type="component" value="Chromosome"/>
</dbReference>
<gene>
    <name evidence="2" type="ordered locus">Desac_1292</name>
</gene>
<reference evidence="3" key="2">
    <citation type="submission" date="2011-03" db="EMBL/GenBank/DDBJ databases">
        <title>The complete genome of Desulfobacca acetoxidans DSM 11109.</title>
        <authorList>
            <consortium name="US DOE Joint Genome Institute (JGI-PGF)"/>
            <person name="Lucas S."/>
            <person name="Copeland A."/>
            <person name="Lapidus A."/>
            <person name="Bruce D."/>
            <person name="Goodwin L."/>
            <person name="Pitluck S."/>
            <person name="Peters L."/>
            <person name="Kyrpides N."/>
            <person name="Mavromatis K."/>
            <person name="Ivanova N."/>
            <person name="Ovchinnikova G."/>
            <person name="Teshima H."/>
            <person name="Detter J.C."/>
            <person name="Han C."/>
            <person name="Land M."/>
            <person name="Hauser L."/>
            <person name="Markowitz V."/>
            <person name="Cheng J.-F."/>
            <person name="Hugenholtz P."/>
            <person name="Woyke T."/>
            <person name="Wu D."/>
            <person name="Spring S."/>
            <person name="Schueler E."/>
            <person name="Brambilla E."/>
            <person name="Klenk H.-P."/>
            <person name="Eisen J.A."/>
        </authorList>
    </citation>
    <scope>NUCLEOTIDE SEQUENCE [LARGE SCALE GENOMIC DNA]</scope>
    <source>
        <strain evidence="3">ATCC 700848 / DSM 11109 / ASRB2</strain>
    </source>
</reference>
<evidence type="ECO:0000313" key="2">
    <source>
        <dbReference type="EMBL" id="AEB09149.1"/>
    </source>
</evidence>
<sequence length="344" mass="39693">MPDARLGQGLERLRQRRLFLDDLLLVAIGIGLLVNLFASALFVYITDSYKKSSWGEGWGWTLVFLSWLLFAILLVTYKIRCQKDIESSYFTLVLPILIDPGNNNVEILHHDHYKPAKQARQFSESVKNSWKTQFLQDWPGCKFIRPQVFGPANYCWGVLAHIVQALLFQELKKYGELTLTQQVRYHTRFLRLAVGGLTRGTLERTQWPQALQENKFITAEKLFLPVGALLTSTEPSVHPNEPPGRRDLTVSIKHGSLTFSISPYWITLREIEPAIKIFDPQEPEKICFLAIPIETRLIFQGSLLKRQAITIYHYLWLKKLRDAACHYFSWGNFLGINRECGNDL</sequence>
<evidence type="ECO:0000256" key="1">
    <source>
        <dbReference type="SAM" id="Phobius"/>
    </source>
</evidence>
<dbReference type="EMBL" id="CP002629">
    <property type="protein sequence ID" value="AEB09149.1"/>
    <property type="molecule type" value="Genomic_DNA"/>
</dbReference>
<dbReference type="HOGENOM" id="CLU_805920_0_0_7"/>